<feature type="transmembrane region" description="Helical" evidence="2">
    <location>
        <begin position="16"/>
        <end position="40"/>
    </location>
</feature>
<dbReference type="SMART" id="SM00595">
    <property type="entry name" value="MADF"/>
    <property type="match status" value="1"/>
</dbReference>
<gene>
    <name evidence="4" type="ORF">QR680_015763</name>
</gene>
<dbReference type="Pfam" id="PF10545">
    <property type="entry name" value="MADF_DNA_bdg"/>
    <property type="match status" value="1"/>
</dbReference>
<comment type="caution">
    <text evidence="4">The sequence shown here is derived from an EMBL/GenBank/DDBJ whole genome shotgun (WGS) entry which is preliminary data.</text>
</comment>
<sequence length="517" mass="58878">MDLGDIVDQYEAKFELYRILITANVITSIPINLFTCYLLLWKSPKRLKTYRYVLLNIEICAFFVDIMEGAVSLPMPLLDIFSFYCGGLARSLSPSGGLICLCTAAYGVYLYTMSLLIALLYRYHVVKGGFSIRGRPLSTRQCYLGVFTLMTVPAILPSTALALSSMPTDDLKRNILKSHPELLPFFEKMPLVGFDSHLFLVYCCVGFGLMGAWAAIAAWCYISIVKHLKAHRDIMTDFTYRLHIKLLQALLAQTVVPIVLIVIPLSLVLVSTVLHLDMVNDLTAVGFVIFSAHTSLNSLAMIFFIPAYRKAVVALFRKLLGSTSRTMEARLIELVQENALLYDKTANFYNCDKKREKTWIEIAEKIAQEFPEEEHSVKALKTRWSSLRTVYTKKKRTPPTGSSSQSTKWIFFDSMRFLDSFTDDRKTVTSMNESDRQDVDEGYESSKEITANKEIWIDEEDPPSQSQKKRKREKNSTDSTSEAIIHLVEASNKQLNDLEHRRNYHFGMEVAQILDFL</sequence>
<feature type="transmembrane region" description="Helical" evidence="2">
    <location>
        <begin position="282"/>
        <end position="308"/>
    </location>
</feature>
<keyword evidence="2" id="KW-0472">Membrane</keyword>
<reference evidence="4" key="1">
    <citation type="submission" date="2023-06" db="EMBL/GenBank/DDBJ databases">
        <title>Genomic analysis of the entomopathogenic nematode Steinernema hermaphroditum.</title>
        <authorList>
            <person name="Schwarz E.M."/>
            <person name="Heppert J.K."/>
            <person name="Baniya A."/>
            <person name="Schwartz H.T."/>
            <person name="Tan C.-H."/>
            <person name="Antoshechkin I."/>
            <person name="Sternberg P.W."/>
            <person name="Goodrich-Blair H."/>
            <person name="Dillman A.R."/>
        </authorList>
    </citation>
    <scope>NUCLEOTIDE SEQUENCE</scope>
    <source>
        <strain evidence="4">PS9179</strain>
        <tissue evidence="4">Whole animal</tissue>
    </source>
</reference>
<evidence type="ECO:0000313" key="4">
    <source>
        <dbReference type="EMBL" id="KAK0401402.1"/>
    </source>
</evidence>
<dbReference type="Pfam" id="PF10318">
    <property type="entry name" value="7TM_GPCR_Srh"/>
    <property type="match status" value="1"/>
</dbReference>
<feature type="compositionally biased region" description="Basic and acidic residues" evidence="1">
    <location>
        <begin position="428"/>
        <end position="451"/>
    </location>
</feature>
<feature type="transmembrane region" description="Helical" evidence="2">
    <location>
        <begin position="246"/>
        <end position="270"/>
    </location>
</feature>
<dbReference type="PROSITE" id="PS51029">
    <property type="entry name" value="MADF"/>
    <property type="match status" value="1"/>
</dbReference>
<keyword evidence="2" id="KW-0812">Transmembrane</keyword>
<keyword evidence="2" id="KW-1133">Transmembrane helix</keyword>
<proteinExistence type="predicted"/>
<dbReference type="InterPro" id="IPR006578">
    <property type="entry name" value="MADF-dom"/>
</dbReference>
<feature type="transmembrane region" description="Helical" evidence="2">
    <location>
        <begin position="52"/>
        <end position="75"/>
    </location>
</feature>
<evidence type="ECO:0000256" key="1">
    <source>
        <dbReference type="SAM" id="MobiDB-lite"/>
    </source>
</evidence>
<dbReference type="SUPFAM" id="SSF81321">
    <property type="entry name" value="Family A G protein-coupled receptor-like"/>
    <property type="match status" value="1"/>
</dbReference>
<feature type="transmembrane region" description="Helical" evidence="2">
    <location>
        <begin position="142"/>
        <end position="163"/>
    </location>
</feature>
<feature type="transmembrane region" description="Helical" evidence="2">
    <location>
        <begin position="199"/>
        <end position="225"/>
    </location>
</feature>
<organism evidence="4 5">
    <name type="scientific">Steinernema hermaphroditum</name>
    <dbReference type="NCBI Taxonomy" id="289476"/>
    <lineage>
        <taxon>Eukaryota</taxon>
        <taxon>Metazoa</taxon>
        <taxon>Ecdysozoa</taxon>
        <taxon>Nematoda</taxon>
        <taxon>Chromadorea</taxon>
        <taxon>Rhabditida</taxon>
        <taxon>Tylenchina</taxon>
        <taxon>Panagrolaimomorpha</taxon>
        <taxon>Strongyloidoidea</taxon>
        <taxon>Steinernematidae</taxon>
        <taxon>Steinernema</taxon>
    </lineage>
</organism>
<name>A0AA39LL55_9BILA</name>
<evidence type="ECO:0000313" key="5">
    <source>
        <dbReference type="Proteomes" id="UP001175271"/>
    </source>
</evidence>
<feature type="domain" description="MADF" evidence="3">
    <location>
        <begin position="330"/>
        <end position="423"/>
    </location>
</feature>
<evidence type="ECO:0000256" key="2">
    <source>
        <dbReference type="SAM" id="Phobius"/>
    </source>
</evidence>
<dbReference type="Proteomes" id="UP001175271">
    <property type="component" value="Unassembled WGS sequence"/>
</dbReference>
<evidence type="ECO:0000259" key="3">
    <source>
        <dbReference type="PROSITE" id="PS51029"/>
    </source>
</evidence>
<accession>A0AA39LL55</accession>
<protein>
    <recommendedName>
        <fullName evidence="3">MADF domain-containing protein</fullName>
    </recommendedName>
</protein>
<dbReference type="PANTHER" id="PTHR22941">
    <property type="entry name" value="SERPENTINE RECEPTOR"/>
    <property type="match status" value="1"/>
</dbReference>
<feature type="region of interest" description="Disordered" evidence="1">
    <location>
        <begin position="428"/>
        <end position="482"/>
    </location>
</feature>
<dbReference type="EMBL" id="JAUCMV010000004">
    <property type="protein sequence ID" value="KAK0401402.1"/>
    <property type="molecule type" value="Genomic_DNA"/>
</dbReference>
<dbReference type="AlphaFoldDB" id="A0AA39LL55"/>
<keyword evidence="5" id="KW-1185">Reference proteome</keyword>
<dbReference type="InterPro" id="IPR053220">
    <property type="entry name" value="Nematode_rcpt-like_serp_H"/>
</dbReference>
<feature type="transmembrane region" description="Helical" evidence="2">
    <location>
        <begin position="95"/>
        <end position="121"/>
    </location>
</feature>
<dbReference type="InterPro" id="IPR019422">
    <property type="entry name" value="7TM_GPCR_serpentine_rcpt_Srh"/>
</dbReference>